<gene>
    <name evidence="1" type="ORF">BDV39DRAFT_78008</name>
</gene>
<protein>
    <submittedName>
        <fullName evidence="1">Uncharacterized protein</fullName>
    </submittedName>
</protein>
<sequence length="134" mass="14602">MKRATIQYLQHLTKPKPCSHESMSRQYYQTNCNSPHLHHPTSHPQSIPAAPLHTRPILTMRVTKTTSGPTALRILGTMVATLPAADFGIRIVASRTSAFSISGPATGSVRRIDAFARYRAAEISALVARLTDGP</sequence>
<proteinExistence type="predicted"/>
<dbReference type="Proteomes" id="UP000325945">
    <property type="component" value="Unassembled WGS sequence"/>
</dbReference>
<organism evidence="1 2">
    <name type="scientific">Aspergillus sergii</name>
    <dbReference type="NCBI Taxonomy" id="1034303"/>
    <lineage>
        <taxon>Eukaryota</taxon>
        <taxon>Fungi</taxon>
        <taxon>Dikarya</taxon>
        <taxon>Ascomycota</taxon>
        <taxon>Pezizomycotina</taxon>
        <taxon>Eurotiomycetes</taxon>
        <taxon>Eurotiomycetidae</taxon>
        <taxon>Eurotiales</taxon>
        <taxon>Aspergillaceae</taxon>
        <taxon>Aspergillus</taxon>
        <taxon>Aspergillus subgen. Circumdati</taxon>
    </lineage>
</organism>
<name>A0A5N6X3A8_9EURO</name>
<dbReference type="AlphaFoldDB" id="A0A5N6X3A8"/>
<keyword evidence="2" id="KW-1185">Reference proteome</keyword>
<evidence type="ECO:0000313" key="2">
    <source>
        <dbReference type="Proteomes" id="UP000325945"/>
    </source>
</evidence>
<accession>A0A5N6X3A8</accession>
<evidence type="ECO:0000313" key="1">
    <source>
        <dbReference type="EMBL" id="KAE8327705.1"/>
    </source>
</evidence>
<dbReference type="EMBL" id="ML741790">
    <property type="protein sequence ID" value="KAE8327705.1"/>
    <property type="molecule type" value="Genomic_DNA"/>
</dbReference>
<reference evidence="2" key="1">
    <citation type="submission" date="2019-04" db="EMBL/GenBank/DDBJ databases">
        <title>Friends and foes A comparative genomics studyof 23 Aspergillus species from section Flavi.</title>
        <authorList>
            <consortium name="DOE Joint Genome Institute"/>
            <person name="Kjaerbolling I."/>
            <person name="Vesth T."/>
            <person name="Frisvad J.C."/>
            <person name="Nybo J.L."/>
            <person name="Theobald S."/>
            <person name="Kildgaard S."/>
            <person name="Isbrandt T."/>
            <person name="Kuo A."/>
            <person name="Sato A."/>
            <person name="Lyhne E.K."/>
            <person name="Kogle M.E."/>
            <person name="Wiebenga A."/>
            <person name="Kun R.S."/>
            <person name="Lubbers R.J."/>
            <person name="Makela M.R."/>
            <person name="Barry K."/>
            <person name="Chovatia M."/>
            <person name="Clum A."/>
            <person name="Daum C."/>
            <person name="Haridas S."/>
            <person name="He G."/>
            <person name="LaButti K."/>
            <person name="Lipzen A."/>
            <person name="Mondo S."/>
            <person name="Riley R."/>
            <person name="Salamov A."/>
            <person name="Simmons B.A."/>
            <person name="Magnuson J.K."/>
            <person name="Henrissat B."/>
            <person name="Mortensen U.H."/>
            <person name="Larsen T.O."/>
            <person name="Devries R.P."/>
            <person name="Grigoriev I.V."/>
            <person name="Machida M."/>
            <person name="Baker S.E."/>
            <person name="Andersen M.R."/>
        </authorList>
    </citation>
    <scope>NUCLEOTIDE SEQUENCE [LARGE SCALE GENOMIC DNA]</scope>
    <source>
        <strain evidence="2">CBS 130017</strain>
    </source>
</reference>